<feature type="non-terminal residue" evidence="2">
    <location>
        <position position="1"/>
    </location>
</feature>
<keyword evidence="3" id="KW-1185">Reference proteome</keyword>
<evidence type="ECO:0000256" key="1">
    <source>
        <dbReference type="SAM" id="SignalP"/>
    </source>
</evidence>
<evidence type="ECO:0000313" key="2">
    <source>
        <dbReference type="EMBL" id="GMR34999.1"/>
    </source>
</evidence>
<keyword evidence="1" id="KW-0732">Signal</keyword>
<evidence type="ECO:0000313" key="3">
    <source>
        <dbReference type="Proteomes" id="UP001328107"/>
    </source>
</evidence>
<comment type="caution">
    <text evidence="2">The sequence shown here is derived from an EMBL/GenBank/DDBJ whole genome shotgun (WGS) entry which is preliminary data.</text>
</comment>
<sequence>LIRFITLLVTLVPALEALEIILKKLDAMAEGVGAELLSCHRLVAEVILVHDETIVDCGGECKGWFLITLNFVGNNISEILVGEVKRVDALAANCVFPR</sequence>
<dbReference type="Proteomes" id="UP001328107">
    <property type="component" value="Unassembled WGS sequence"/>
</dbReference>
<feature type="chain" id="PRO_5043022677" evidence="1">
    <location>
        <begin position="18"/>
        <end position="98"/>
    </location>
</feature>
<dbReference type="EMBL" id="BTRK01000002">
    <property type="protein sequence ID" value="GMR34999.1"/>
    <property type="molecule type" value="Genomic_DNA"/>
</dbReference>
<proteinExistence type="predicted"/>
<feature type="non-terminal residue" evidence="2">
    <location>
        <position position="98"/>
    </location>
</feature>
<gene>
    <name evidence="2" type="ORF">PMAYCL1PPCAC_05194</name>
</gene>
<accession>A0AAN5CAM0</accession>
<feature type="signal peptide" evidence="1">
    <location>
        <begin position="1"/>
        <end position="17"/>
    </location>
</feature>
<reference evidence="3" key="1">
    <citation type="submission" date="2022-10" db="EMBL/GenBank/DDBJ databases">
        <title>Genome assembly of Pristionchus species.</title>
        <authorList>
            <person name="Yoshida K."/>
            <person name="Sommer R.J."/>
        </authorList>
    </citation>
    <scope>NUCLEOTIDE SEQUENCE [LARGE SCALE GENOMIC DNA]</scope>
    <source>
        <strain evidence="3">RS5460</strain>
    </source>
</reference>
<dbReference type="AlphaFoldDB" id="A0AAN5CAM0"/>
<name>A0AAN5CAM0_9BILA</name>
<organism evidence="2 3">
    <name type="scientific">Pristionchus mayeri</name>
    <dbReference type="NCBI Taxonomy" id="1317129"/>
    <lineage>
        <taxon>Eukaryota</taxon>
        <taxon>Metazoa</taxon>
        <taxon>Ecdysozoa</taxon>
        <taxon>Nematoda</taxon>
        <taxon>Chromadorea</taxon>
        <taxon>Rhabditida</taxon>
        <taxon>Rhabditina</taxon>
        <taxon>Diplogasteromorpha</taxon>
        <taxon>Diplogasteroidea</taxon>
        <taxon>Neodiplogasteridae</taxon>
        <taxon>Pristionchus</taxon>
    </lineage>
</organism>
<protein>
    <submittedName>
        <fullName evidence="2">Uncharacterized protein</fullName>
    </submittedName>
</protein>